<gene>
    <name evidence="1" type="ORF">A6302_03578</name>
</gene>
<dbReference type="InterPro" id="IPR009297">
    <property type="entry name" value="DUF952"/>
</dbReference>
<dbReference type="SUPFAM" id="SSF56399">
    <property type="entry name" value="ADP-ribosylation"/>
    <property type="match status" value="1"/>
</dbReference>
<dbReference type="EMBL" id="MCRJ01000109">
    <property type="protein sequence ID" value="ODN69107.1"/>
    <property type="molecule type" value="Genomic_DNA"/>
</dbReference>
<proteinExistence type="predicted"/>
<evidence type="ECO:0008006" key="3">
    <source>
        <dbReference type="Google" id="ProtNLM"/>
    </source>
</evidence>
<dbReference type="Proteomes" id="UP000094622">
    <property type="component" value="Unassembled WGS sequence"/>
</dbReference>
<dbReference type="AlphaFoldDB" id="A0A1E3GYG1"/>
<dbReference type="Gene3D" id="3.20.170.20">
    <property type="entry name" value="Protein of unknown function DUF952"/>
    <property type="match status" value="1"/>
</dbReference>
<dbReference type="RefSeq" id="WP_069307893.1">
    <property type="nucleotide sequence ID" value="NZ_MCRJ01000109.1"/>
</dbReference>
<dbReference type="PANTHER" id="PTHR34129">
    <property type="entry name" value="BLR1139 PROTEIN"/>
    <property type="match status" value="1"/>
</dbReference>
<name>A0A1E3GYG1_9HYPH</name>
<sequence length="122" mass="12795">MDSIFKIVDRALWAQAEAAGRFDGAPVDLADGYIHFSTAAQVEETAAKHFSGRNDLLLVTVDPARLGAALTFEPSRGGALFPHLYAPLPFSAVTDVRPLPLGGDGRHVFPPLGSPLTGEAGA</sequence>
<dbReference type="Pfam" id="PF06108">
    <property type="entry name" value="DUF952"/>
    <property type="match status" value="1"/>
</dbReference>
<organism evidence="1 2">
    <name type="scientific">Methylobrevis pamukkalensis</name>
    <dbReference type="NCBI Taxonomy" id="1439726"/>
    <lineage>
        <taxon>Bacteria</taxon>
        <taxon>Pseudomonadati</taxon>
        <taxon>Pseudomonadota</taxon>
        <taxon>Alphaproteobacteria</taxon>
        <taxon>Hyphomicrobiales</taxon>
        <taxon>Pleomorphomonadaceae</taxon>
        <taxon>Methylobrevis</taxon>
    </lineage>
</organism>
<dbReference type="PANTHER" id="PTHR34129:SF1">
    <property type="entry name" value="DUF952 DOMAIN-CONTAINING PROTEIN"/>
    <property type="match status" value="1"/>
</dbReference>
<evidence type="ECO:0000313" key="2">
    <source>
        <dbReference type="Proteomes" id="UP000094622"/>
    </source>
</evidence>
<dbReference type="PATRIC" id="fig|1439726.3.peg.3770"/>
<protein>
    <recommendedName>
        <fullName evidence="3">Dihydroorotate dehydrogenase</fullName>
    </recommendedName>
</protein>
<comment type="caution">
    <text evidence="1">The sequence shown here is derived from an EMBL/GenBank/DDBJ whole genome shotgun (WGS) entry which is preliminary data.</text>
</comment>
<evidence type="ECO:0000313" key="1">
    <source>
        <dbReference type="EMBL" id="ODN69107.1"/>
    </source>
</evidence>
<dbReference type="OrthoDB" id="9799937at2"/>
<accession>A0A1E3GYG1</accession>
<reference evidence="1 2" key="1">
    <citation type="submission" date="2016-07" db="EMBL/GenBank/DDBJ databases">
        <title>Draft Genome Sequence of Methylobrevis pamukkalensis PK2.</title>
        <authorList>
            <person name="Vasilenko O.V."/>
            <person name="Doronina N.V."/>
            <person name="Shmareva M.N."/>
            <person name="Tarlachkov S.V."/>
            <person name="Mustakhimov I."/>
            <person name="Trotsenko Y.A."/>
        </authorList>
    </citation>
    <scope>NUCLEOTIDE SEQUENCE [LARGE SCALE GENOMIC DNA]</scope>
    <source>
        <strain evidence="1 2">PK2</strain>
    </source>
</reference>
<keyword evidence="2" id="KW-1185">Reference proteome</keyword>